<dbReference type="EMBL" id="GEZM01016604">
    <property type="protein sequence ID" value="JAV91243.1"/>
    <property type="molecule type" value="Transcribed_RNA"/>
</dbReference>
<organism evidence="2">
    <name type="scientific">Photinus pyralis</name>
    <name type="common">Common eastern firefly</name>
    <name type="synonym">Lampyris pyralis</name>
    <dbReference type="NCBI Taxonomy" id="7054"/>
    <lineage>
        <taxon>Eukaryota</taxon>
        <taxon>Metazoa</taxon>
        <taxon>Ecdysozoa</taxon>
        <taxon>Arthropoda</taxon>
        <taxon>Hexapoda</taxon>
        <taxon>Insecta</taxon>
        <taxon>Pterygota</taxon>
        <taxon>Neoptera</taxon>
        <taxon>Endopterygota</taxon>
        <taxon>Coleoptera</taxon>
        <taxon>Polyphaga</taxon>
        <taxon>Elateriformia</taxon>
        <taxon>Elateroidea</taxon>
        <taxon>Lampyridae</taxon>
        <taxon>Lampyrinae</taxon>
        <taxon>Photinus</taxon>
    </lineage>
</organism>
<reference evidence="2" key="1">
    <citation type="journal article" date="2016" name="Sci. Rep.">
        <title>Molecular characterization of firefly nuptial gifts: a multi-omics approach sheds light on postcopulatory sexual selection.</title>
        <authorList>
            <person name="Al-Wathiqui N."/>
            <person name="Fallon T.R."/>
            <person name="South A."/>
            <person name="Weng J.K."/>
            <person name="Lewis S.M."/>
        </authorList>
    </citation>
    <scope>NUCLEOTIDE SEQUENCE</scope>
</reference>
<dbReference type="Proteomes" id="UP000327044">
    <property type="component" value="Unassembled WGS sequence"/>
</dbReference>
<feature type="domain" description="Oxidoreductase-like" evidence="1">
    <location>
        <begin position="35"/>
        <end position="67"/>
    </location>
</feature>
<reference evidence="3 4" key="2">
    <citation type="journal article" date="2018" name="Elife">
        <title>Firefly genomes illuminate parallel origins of bioluminescence in beetles.</title>
        <authorList>
            <person name="Fallon T.R."/>
            <person name="Lower S.E."/>
            <person name="Chang C.H."/>
            <person name="Bessho-Uehara M."/>
            <person name="Martin G.J."/>
            <person name="Bewick A.J."/>
            <person name="Behringer M."/>
            <person name="Debat H.J."/>
            <person name="Wong I."/>
            <person name="Day J.C."/>
            <person name="Suvorov A."/>
            <person name="Silva C.J."/>
            <person name="Stanger-Hall K.F."/>
            <person name="Hall D.W."/>
            <person name="Schmitz R.J."/>
            <person name="Nelson D.R."/>
            <person name="Lewis S.M."/>
            <person name="Shigenobu S."/>
            <person name="Bybee S.M."/>
            <person name="Larracuente A.M."/>
            <person name="Oba Y."/>
            <person name="Weng J.K."/>
        </authorList>
    </citation>
    <scope>NUCLEOTIDE SEQUENCE [LARGE SCALE GENOMIC DNA]</scope>
    <source>
        <strain evidence="3">1611_PpyrPB1</strain>
        <tissue evidence="3">Whole body</tissue>
    </source>
</reference>
<protein>
    <recommendedName>
        <fullName evidence="1">Oxidoreductase-like domain-containing protein</fullName>
    </recommendedName>
</protein>
<evidence type="ECO:0000259" key="1">
    <source>
        <dbReference type="Pfam" id="PF09791"/>
    </source>
</evidence>
<name>A0A1Y1N004_PHOPY</name>
<sequence length="101" mass="11634">MIAILRHCKTRQKLNVIYASKSITDQNDKSNEAKVKQLPEVPTTCCMSGCHNCVWIDYADKLSEYYQDGGEHALQDIDRNISDPNLKAFILFQLRMRQKGE</sequence>
<reference evidence="3" key="3">
    <citation type="submission" date="2019-08" db="EMBL/GenBank/DDBJ databases">
        <authorList>
            <consortium name="Photinus pyralis genome working group"/>
            <person name="Fallon T.R."/>
            <person name="Sander Lower S.E."/>
            <person name="Weng J.-K."/>
        </authorList>
    </citation>
    <scope>NUCLEOTIDE SEQUENCE</scope>
    <source>
        <strain evidence="3">1611_PpyrPB1</strain>
        <tissue evidence="3">Whole body</tissue>
    </source>
</reference>
<dbReference type="GO" id="GO:0005739">
    <property type="term" value="C:mitochondrion"/>
    <property type="evidence" value="ECO:0007669"/>
    <property type="project" value="TreeGrafter"/>
</dbReference>
<dbReference type="AlphaFoldDB" id="A0A1Y1N004"/>
<gene>
    <name evidence="3" type="ORF">PPYR_05705</name>
</gene>
<dbReference type="EMBL" id="VVIM01000003">
    <property type="protein sequence ID" value="KAB0801351.1"/>
    <property type="molecule type" value="Genomic_DNA"/>
</dbReference>
<evidence type="ECO:0000313" key="2">
    <source>
        <dbReference type="EMBL" id="JAV91243.1"/>
    </source>
</evidence>
<dbReference type="PANTHER" id="PTHR21193">
    <property type="entry name" value="OXIDOREDUCTASE-LIKE DOMAIN-CONTAINING PROTEIN 1"/>
    <property type="match status" value="1"/>
</dbReference>
<dbReference type="Pfam" id="PF09791">
    <property type="entry name" value="Oxidored-like"/>
    <property type="match status" value="1"/>
</dbReference>
<proteinExistence type="predicted"/>
<dbReference type="InParanoid" id="A0A1Y1N004"/>
<evidence type="ECO:0000313" key="4">
    <source>
        <dbReference type="Proteomes" id="UP000327044"/>
    </source>
</evidence>
<keyword evidence="4" id="KW-1185">Reference proteome</keyword>
<accession>A0A1Y1N004</accession>
<dbReference type="InterPro" id="IPR019180">
    <property type="entry name" value="Oxidoreductase-like_N"/>
</dbReference>
<evidence type="ECO:0000313" key="3">
    <source>
        <dbReference type="EMBL" id="KAB0801351.1"/>
    </source>
</evidence>
<dbReference type="InterPro" id="IPR039251">
    <property type="entry name" value="OXLD1"/>
</dbReference>
<dbReference type="PANTHER" id="PTHR21193:SF3">
    <property type="entry name" value="OXIDOREDUCTASE-LIKE DOMAIN-CONTAINING PROTEIN 1"/>
    <property type="match status" value="1"/>
</dbReference>